<accession>A0A3B0MZD3</accession>
<protein>
    <submittedName>
        <fullName evidence="3">Phosphoinositide binding protein (SEC14 homologue), putative</fullName>
    </submittedName>
</protein>
<organism evidence="3">
    <name type="scientific">Theileria annulata</name>
    <dbReference type="NCBI Taxonomy" id="5874"/>
    <lineage>
        <taxon>Eukaryota</taxon>
        <taxon>Sar</taxon>
        <taxon>Alveolata</taxon>
        <taxon>Apicomplexa</taxon>
        <taxon>Aconoidasida</taxon>
        <taxon>Piroplasmida</taxon>
        <taxon>Theileriidae</taxon>
        <taxon>Theileria</taxon>
    </lineage>
</organism>
<dbReference type="InterPro" id="IPR036865">
    <property type="entry name" value="CRAL-TRIO_dom_sf"/>
</dbReference>
<dbReference type="EMBL" id="UIVT01000004">
    <property type="protein sequence ID" value="SVP95102.1"/>
    <property type="molecule type" value="Genomic_DNA"/>
</dbReference>
<proteinExistence type="predicted"/>
<dbReference type="SMART" id="SM00516">
    <property type="entry name" value="SEC14"/>
    <property type="match status" value="1"/>
</dbReference>
<evidence type="ECO:0000313" key="2">
    <source>
        <dbReference type="EMBL" id="SVP95102.1"/>
    </source>
</evidence>
<name>A0A3B0MZD3_THEAN</name>
<evidence type="ECO:0000259" key="1">
    <source>
        <dbReference type="PROSITE" id="PS50191"/>
    </source>
</evidence>
<dbReference type="CDD" id="cd00170">
    <property type="entry name" value="SEC14"/>
    <property type="match status" value="1"/>
</dbReference>
<dbReference type="SUPFAM" id="SSF52087">
    <property type="entry name" value="CRAL/TRIO domain"/>
    <property type="match status" value="1"/>
</dbReference>
<dbReference type="Gene3D" id="3.40.525.10">
    <property type="entry name" value="CRAL-TRIO lipid binding domain"/>
    <property type="match status" value="1"/>
</dbReference>
<dbReference type="VEuPathDB" id="PiroplasmaDB:TA10965"/>
<dbReference type="PANTHER" id="PTHR46818">
    <property type="entry name" value="DOMAIN-CONTAINING PROTEIN, PUTATIVE-RELATED"/>
    <property type="match status" value="1"/>
</dbReference>
<dbReference type="Pfam" id="PF00650">
    <property type="entry name" value="CRAL_TRIO"/>
    <property type="match status" value="1"/>
</dbReference>
<dbReference type="InterPro" id="IPR001251">
    <property type="entry name" value="CRAL-TRIO_dom"/>
</dbReference>
<evidence type="ECO:0000313" key="3">
    <source>
        <dbReference type="EMBL" id="SVP95643.1"/>
    </source>
</evidence>
<dbReference type="PANTHER" id="PTHR46818:SF1">
    <property type="entry name" value="CHROMOSOME UNDETERMINED SCAFFOLD_125, WHOLE GENOME SHOTGUN SEQUENCE"/>
    <property type="match status" value="1"/>
</dbReference>
<feature type="domain" description="CRAL-TRIO" evidence="1">
    <location>
        <begin position="129"/>
        <end position="290"/>
    </location>
</feature>
<dbReference type="EMBL" id="UIVS01000004">
    <property type="protein sequence ID" value="SVP95643.1"/>
    <property type="molecule type" value="Genomic_DNA"/>
</dbReference>
<dbReference type="AlphaFoldDB" id="A0A3B0MZD3"/>
<gene>
    <name evidence="2" type="ORF">TAT_000380900</name>
    <name evidence="3" type="ORF">TAV_000380800</name>
</gene>
<dbReference type="PROSITE" id="PS50191">
    <property type="entry name" value="CRAL_TRIO"/>
    <property type="match status" value="1"/>
</dbReference>
<dbReference type="SUPFAM" id="SSF46938">
    <property type="entry name" value="CRAL/TRIO N-terminal domain"/>
    <property type="match status" value="1"/>
</dbReference>
<sequence length="402" mass="46753">MESNSTHSILYGNIEIPTSHVNIYALDETVLLYEPTPDEIVNGENRNIFNNVPISDQEESIVEDFMKFIANDYVLKNGSNKEEDLDWLYSMEPELLRFLYSSKFDFKKTLEHLLMNYKFRKSNMLPATLMDIEDELNQGCLYWFGRDKRCRPTLVADVFKLQHLSMEKLVKVVVFCFEFFLRYLHVGGKCENYNVLIDCDNKGFVQLPVQMIIQLTEIMNSKYRGRLNSIFLINSPNLINMIMKSLKGVLPDRILKKIIVLRENSSETLLSLYNPNQLQKRFGGSLPDLTKDYYPFQFFPDPINTGINNFDKNSKYDLFKIPPMTLYGSSLILKNGLSGHLLDSSDKNSGNYLFKNFKYFIFSKDTAGHLISKVPELKDEILPNIIRSREDLTNFVNNLNYN</sequence>
<reference evidence="3" key="1">
    <citation type="submission" date="2018-07" db="EMBL/GenBank/DDBJ databases">
        <authorList>
            <person name="Quirk P.G."/>
            <person name="Krulwich T.A."/>
        </authorList>
    </citation>
    <scope>NUCLEOTIDE SEQUENCE</scope>
    <source>
        <strain evidence="3">Anand</strain>
    </source>
</reference>
<dbReference type="InterPro" id="IPR036273">
    <property type="entry name" value="CRAL/TRIO_N_dom_sf"/>
</dbReference>